<dbReference type="Gene3D" id="2.40.160.20">
    <property type="match status" value="1"/>
</dbReference>
<dbReference type="Proteomes" id="UP001361239">
    <property type="component" value="Unassembled WGS sequence"/>
</dbReference>
<comment type="caution">
    <text evidence="7">The sequence shown here is derived from an EMBL/GenBank/DDBJ whole genome shotgun (WGS) entry which is preliminary data.</text>
</comment>
<name>A0ABU8S2M6_9SPHN</name>
<evidence type="ECO:0000256" key="3">
    <source>
        <dbReference type="ARBA" id="ARBA00023136"/>
    </source>
</evidence>
<evidence type="ECO:0000259" key="6">
    <source>
        <dbReference type="Pfam" id="PF13505"/>
    </source>
</evidence>
<sequence>MKLTLIPAAIATTVVFVAGPALAQDAAQDTAMHFDGLYVSGIVGATAQNNDGGEGVVFDNGRNGSFGDVVRTAAGADAFSPGFCNGVALGNNPGAGCRKDRNNIEYGGRIGYDMRMGENFVVGGLFEVSRNKSRDGVSAFSTTPASYSFDRQLDNALSLRARAGYTPGGGILFYATGGASYAKIDHDFATTNTANSFTEVRDEKRVWGWQAGGGGEVMLTDNISLGLEYLYNRYRDNKYAVAVGQGTAPATNPFVLAGGVNMRPSDTRYDFHSLRATVSFQF</sequence>
<protein>
    <submittedName>
        <fullName evidence="7">Outer membrane beta-barrel protein</fullName>
    </submittedName>
</protein>
<dbReference type="PANTHER" id="PTHR34001:SF3">
    <property type="entry name" value="BLL7405 PROTEIN"/>
    <property type="match status" value="1"/>
</dbReference>
<dbReference type="PANTHER" id="PTHR34001">
    <property type="entry name" value="BLL7405 PROTEIN"/>
    <property type="match status" value="1"/>
</dbReference>
<dbReference type="InterPro" id="IPR051692">
    <property type="entry name" value="OMP-like"/>
</dbReference>
<dbReference type="InterPro" id="IPR027385">
    <property type="entry name" value="Beta-barrel_OMP"/>
</dbReference>
<reference evidence="7 8" key="1">
    <citation type="submission" date="2024-03" db="EMBL/GenBank/DDBJ databases">
        <authorList>
            <person name="Jo J.-H."/>
        </authorList>
    </citation>
    <scope>NUCLEOTIDE SEQUENCE [LARGE SCALE GENOMIC DNA]</scope>
    <source>
        <strain evidence="7 8">PS1R-30</strain>
    </source>
</reference>
<feature type="domain" description="Outer membrane protein beta-barrel" evidence="6">
    <location>
        <begin position="73"/>
        <end position="282"/>
    </location>
</feature>
<evidence type="ECO:0000256" key="2">
    <source>
        <dbReference type="ARBA" id="ARBA00022729"/>
    </source>
</evidence>
<evidence type="ECO:0000313" key="8">
    <source>
        <dbReference type="Proteomes" id="UP001361239"/>
    </source>
</evidence>
<evidence type="ECO:0000256" key="5">
    <source>
        <dbReference type="SAM" id="SignalP"/>
    </source>
</evidence>
<feature type="chain" id="PRO_5045648867" evidence="5">
    <location>
        <begin position="24"/>
        <end position="282"/>
    </location>
</feature>
<accession>A0ABU8S2M6</accession>
<keyword evidence="2 5" id="KW-0732">Signal</keyword>
<keyword evidence="8" id="KW-1185">Reference proteome</keyword>
<comment type="similarity">
    <text evidence="4">Belongs to the Omp25/RopB family.</text>
</comment>
<dbReference type="InterPro" id="IPR011250">
    <property type="entry name" value="OMP/PagP_B-barrel"/>
</dbReference>
<proteinExistence type="inferred from homology"/>
<keyword evidence="3" id="KW-0472">Membrane</keyword>
<dbReference type="RefSeq" id="WP_339589544.1">
    <property type="nucleotide sequence ID" value="NZ_JBBHJZ010000010.1"/>
</dbReference>
<dbReference type="SUPFAM" id="SSF56925">
    <property type="entry name" value="OMPA-like"/>
    <property type="match status" value="1"/>
</dbReference>
<evidence type="ECO:0000256" key="4">
    <source>
        <dbReference type="ARBA" id="ARBA00038306"/>
    </source>
</evidence>
<organism evidence="7 8">
    <name type="scientific">Novosphingobium anseongense</name>
    <dbReference type="NCBI Taxonomy" id="3133436"/>
    <lineage>
        <taxon>Bacteria</taxon>
        <taxon>Pseudomonadati</taxon>
        <taxon>Pseudomonadota</taxon>
        <taxon>Alphaproteobacteria</taxon>
        <taxon>Sphingomonadales</taxon>
        <taxon>Sphingomonadaceae</taxon>
        <taxon>Novosphingobium</taxon>
    </lineage>
</organism>
<gene>
    <name evidence="7" type="ORF">WG901_23340</name>
</gene>
<evidence type="ECO:0000256" key="1">
    <source>
        <dbReference type="ARBA" id="ARBA00004370"/>
    </source>
</evidence>
<comment type="subcellular location">
    <subcellularLocation>
        <location evidence="1">Membrane</location>
    </subcellularLocation>
</comment>
<dbReference type="EMBL" id="JBBHJZ010000010">
    <property type="protein sequence ID" value="MEJ5979606.1"/>
    <property type="molecule type" value="Genomic_DNA"/>
</dbReference>
<feature type="signal peptide" evidence="5">
    <location>
        <begin position="1"/>
        <end position="23"/>
    </location>
</feature>
<dbReference type="Pfam" id="PF13505">
    <property type="entry name" value="OMP_b-brl"/>
    <property type="match status" value="1"/>
</dbReference>
<evidence type="ECO:0000313" key="7">
    <source>
        <dbReference type="EMBL" id="MEJ5979606.1"/>
    </source>
</evidence>